<organism evidence="13 14">
    <name type="scientific">Helicobacter cholecystus</name>
    <dbReference type="NCBI Taxonomy" id="45498"/>
    <lineage>
        <taxon>Bacteria</taxon>
        <taxon>Pseudomonadati</taxon>
        <taxon>Campylobacterota</taxon>
        <taxon>Epsilonproteobacteria</taxon>
        <taxon>Campylobacterales</taxon>
        <taxon>Helicobacteraceae</taxon>
        <taxon>Helicobacter</taxon>
    </lineage>
</organism>
<dbReference type="PANTHER" id="PTHR11680">
    <property type="entry name" value="SERINE HYDROXYMETHYLTRANSFERASE"/>
    <property type="match status" value="1"/>
</dbReference>
<dbReference type="InterPro" id="IPR015424">
    <property type="entry name" value="PyrdxlP-dep_Trfase"/>
</dbReference>
<dbReference type="GO" id="GO:0008168">
    <property type="term" value="F:methyltransferase activity"/>
    <property type="evidence" value="ECO:0007669"/>
    <property type="project" value="UniProtKB-KW"/>
</dbReference>
<dbReference type="InterPro" id="IPR001085">
    <property type="entry name" value="Ser_HO-MeTrfase"/>
</dbReference>
<evidence type="ECO:0000259" key="12">
    <source>
        <dbReference type="Pfam" id="PF00464"/>
    </source>
</evidence>
<evidence type="ECO:0000256" key="8">
    <source>
        <dbReference type="ARBA" id="ARBA00022679"/>
    </source>
</evidence>
<comment type="pathway">
    <text evidence="10">One-carbon metabolism; tetrahydrofolate interconversion.</text>
</comment>
<dbReference type="RefSeq" id="WP_104725074.1">
    <property type="nucleotide sequence ID" value="NZ_FZNE01000015.1"/>
</dbReference>
<comment type="function">
    <text evidence="10">Catalyzes the reversible interconversion of serine and glycine with tetrahydrofolate (THF) serving as the one-carbon carrier. This reaction serves as the major source of one-carbon groups required for the biosynthesis of purines, thymidylate, methionine, and other important biomolecules. Also exhibits THF-independent aldolase activity toward beta-hydroxyamino acids, producing glycine and aldehydes, via a retro-aldol mechanism.</text>
</comment>
<keyword evidence="6 10" id="KW-0554">One-carbon metabolism</keyword>
<dbReference type="GO" id="GO:0030170">
    <property type="term" value="F:pyridoxal phosphate binding"/>
    <property type="evidence" value="ECO:0007669"/>
    <property type="project" value="UniProtKB-UniRule"/>
</dbReference>
<dbReference type="InterPro" id="IPR039429">
    <property type="entry name" value="SHMT-like_dom"/>
</dbReference>
<keyword evidence="9 10" id="KW-0663">Pyridoxal phosphate</keyword>
<dbReference type="AlphaFoldDB" id="A0A3D8IW93"/>
<comment type="similarity">
    <text evidence="3 10">Belongs to the SHMT family.</text>
</comment>
<keyword evidence="7 10" id="KW-0028">Amino-acid biosynthesis</keyword>
<name>A0A3D8IW93_9HELI</name>
<evidence type="ECO:0000256" key="11">
    <source>
        <dbReference type="PIRSR" id="PIRSR000412-50"/>
    </source>
</evidence>
<feature type="binding site" evidence="10">
    <location>
        <begin position="122"/>
        <end position="124"/>
    </location>
    <ligand>
        <name>(6S)-5,6,7,8-tetrahydrofolate</name>
        <dbReference type="ChEBI" id="CHEBI:57453"/>
    </ligand>
</feature>
<dbReference type="OrthoDB" id="9803846at2"/>
<feature type="binding site" evidence="10">
    <location>
        <begin position="350"/>
        <end position="352"/>
    </location>
    <ligand>
        <name>(6S)-5,6,7,8-tetrahydrofolate</name>
        <dbReference type="ChEBI" id="CHEBI:57453"/>
    </ligand>
</feature>
<dbReference type="Gene3D" id="3.40.640.10">
    <property type="entry name" value="Type I PLP-dependent aspartate aminotransferase-like (Major domain)"/>
    <property type="match status" value="1"/>
</dbReference>
<dbReference type="PROSITE" id="PS00595">
    <property type="entry name" value="AA_TRANSFER_CLASS_5"/>
    <property type="match status" value="1"/>
</dbReference>
<dbReference type="UniPathway" id="UPA00288">
    <property type="reaction ID" value="UER01023"/>
</dbReference>
<dbReference type="PROSITE" id="PS00096">
    <property type="entry name" value="SHMT"/>
    <property type="match status" value="1"/>
</dbReference>
<dbReference type="Gene3D" id="3.90.1150.10">
    <property type="entry name" value="Aspartate Aminotransferase, domain 1"/>
    <property type="match status" value="1"/>
</dbReference>
<evidence type="ECO:0000256" key="5">
    <source>
        <dbReference type="ARBA" id="ARBA00022490"/>
    </source>
</evidence>
<dbReference type="HAMAP" id="MF_00051">
    <property type="entry name" value="SHMT"/>
    <property type="match status" value="1"/>
</dbReference>
<dbReference type="Proteomes" id="UP000257067">
    <property type="component" value="Unassembled WGS sequence"/>
</dbReference>
<dbReference type="InterPro" id="IPR020578">
    <property type="entry name" value="Aminotrans_V_PyrdxlP_BS"/>
</dbReference>
<comment type="pathway">
    <text evidence="10">Amino-acid biosynthesis; glycine biosynthesis; glycine from L-serine: step 1/1.</text>
</comment>
<evidence type="ECO:0000256" key="9">
    <source>
        <dbReference type="ARBA" id="ARBA00022898"/>
    </source>
</evidence>
<protein>
    <recommendedName>
        <fullName evidence="10">Serine hydroxymethyltransferase</fullName>
        <shortName evidence="10">SHMT</shortName>
        <shortName evidence="10">Serine methylase</shortName>
        <ecNumber evidence="10">2.1.2.1</ecNumber>
    </recommendedName>
</protein>
<comment type="catalytic activity">
    <reaction evidence="10">
        <text>(6R)-5,10-methylene-5,6,7,8-tetrahydrofolate + glycine + H2O = (6S)-5,6,7,8-tetrahydrofolate + L-serine</text>
        <dbReference type="Rhea" id="RHEA:15481"/>
        <dbReference type="ChEBI" id="CHEBI:15377"/>
        <dbReference type="ChEBI" id="CHEBI:15636"/>
        <dbReference type="ChEBI" id="CHEBI:33384"/>
        <dbReference type="ChEBI" id="CHEBI:57305"/>
        <dbReference type="ChEBI" id="CHEBI:57453"/>
        <dbReference type="EC" id="2.1.2.1"/>
    </reaction>
</comment>
<dbReference type="InterPro" id="IPR049943">
    <property type="entry name" value="Ser_HO-MeTrfase-like"/>
</dbReference>
<feature type="modified residue" description="N6-(pyridoxal phosphate)lysine" evidence="10 11">
    <location>
        <position position="226"/>
    </location>
</feature>
<dbReference type="GO" id="GO:0019264">
    <property type="term" value="P:glycine biosynthetic process from serine"/>
    <property type="evidence" value="ECO:0007669"/>
    <property type="project" value="UniProtKB-UniRule"/>
</dbReference>
<comment type="subcellular location">
    <subcellularLocation>
        <location evidence="2 10">Cytoplasm</location>
    </subcellularLocation>
</comment>
<comment type="caution">
    <text evidence="13">The sequence shown here is derived from an EMBL/GenBank/DDBJ whole genome shotgun (WGS) entry which is preliminary data.</text>
</comment>
<accession>A0A3D8IW93</accession>
<evidence type="ECO:0000256" key="2">
    <source>
        <dbReference type="ARBA" id="ARBA00004496"/>
    </source>
</evidence>
<dbReference type="EMBL" id="NXLU01000003">
    <property type="protein sequence ID" value="RDU69236.1"/>
    <property type="molecule type" value="Genomic_DNA"/>
</dbReference>
<feature type="binding site" evidence="10">
    <location>
        <position position="118"/>
    </location>
    <ligand>
        <name>(6S)-5,6,7,8-tetrahydrofolate</name>
        <dbReference type="ChEBI" id="CHEBI:57453"/>
    </ligand>
</feature>
<dbReference type="InterPro" id="IPR019798">
    <property type="entry name" value="Ser_HO-MeTrfase_PLP_BS"/>
</dbReference>
<keyword evidence="8 10" id="KW-0808">Transferase</keyword>
<dbReference type="EC" id="2.1.2.1" evidence="10"/>
<dbReference type="InterPro" id="IPR015422">
    <property type="entry name" value="PyrdxlP-dep_Trfase_small"/>
</dbReference>
<sequence length="416" mass="46512">MSFYLQEQDKEIFNLIEKEFERQNTHLELIASENFTFPSVMEAMGSILTNKYAEGYPYKRYYGGCEFVDEIETIAIERAKKLFNCSFANVQPHSGSQANGAVFNALLKPYDKILGMDLSHGGHLTHGAKVNASGKIYQSFGYGVDLDGCINYEKVREMAHYIKPQLMICGFSAYTKELDFKKFKEIAQEVGAILMADIAHIAGLVVADEYPNPFPYCDVVTTTTHKTLRGPRGGAILTNDEEISSKINKAIFPGIQGGPLMHVIAAKAVGFLENLKPEWKTYAKQIKLNINIMADMLMQRGYKLVGNGTQNHLILMDFLQKNFSGKDADLALGNAGITVNKNTVPGETRSPFVTSGIRLGSPALTARGMKEEDFKFVANKIADVLDDINNPKIQEKVWEEVRAFSQKFKLYHQPIY</sequence>
<evidence type="ECO:0000256" key="10">
    <source>
        <dbReference type="HAMAP-Rule" id="MF_00051"/>
    </source>
</evidence>
<feature type="domain" description="Serine hydroxymethyltransferase-like" evidence="12">
    <location>
        <begin position="5"/>
        <end position="380"/>
    </location>
</feature>
<dbReference type="CDD" id="cd00378">
    <property type="entry name" value="SHMT"/>
    <property type="match status" value="1"/>
</dbReference>
<keyword evidence="14" id="KW-1185">Reference proteome</keyword>
<dbReference type="GO" id="GO:0005829">
    <property type="term" value="C:cytosol"/>
    <property type="evidence" value="ECO:0007669"/>
    <property type="project" value="TreeGrafter"/>
</dbReference>
<feature type="site" description="Plays an important role in substrate specificity" evidence="10">
    <location>
        <position position="225"/>
    </location>
</feature>
<dbReference type="NCBIfam" id="NF000586">
    <property type="entry name" value="PRK00011.1"/>
    <property type="match status" value="1"/>
</dbReference>
<dbReference type="FunFam" id="3.40.640.10:FF:000001">
    <property type="entry name" value="Serine hydroxymethyltransferase"/>
    <property type="match status" value="1"/>
</dbReference>
<proteinExistence type="inferred from homology"/>
<evidence type="ECO:0000256" key="3">
    <source>
        <dbReference type="ARBA" id="ARBA00006376"/>
    </source>
</evidence>
<dbReference type="UniPathway" id="UPA00193"/>
<evidence type="ECO:0000313" key="14">
    <source>
        <dbReference type="Proteomes" id="UP000257067"/>
    </source>
</evidence>
<keyword evidence="13" id="KW-0489">Methyltransferase</keyword>
<evidence type="ECO:0000256" key="6">
    <source>
        <dbReference type="ARBA" id="ARBA00022563"/>
    </source>
</evidence>
<dbReference type="GO" id="GO:0004372">
    <property type="term" value="F:glycine hydroxymethyltransferase activity"/>
    <property type="evidence" value="ECO:0007669"/>
    <property type="project" value="UniProtKB-UniRule"/>
</dbReference>
<dbReference type="PIRSF" id="PIRSF000412">
    <property type="entry name" value="SHMT"/>
    <property type="match status" value="1"/>
</dbReference>
<evidence type="ECO:0000256" key="4">
    <source>
        <dbReference type="ARBA" id="ARBA00011738"/>
    </source>
</evidence>
<evidence type="ECO:0000313" key="13">
    <source>
        <dbReference type="EMBL" id="RDU69236.1"/>
    </source>
</evidence>
<comment type="subunit">
    <text evidence="4 10">Homodimer.</text>
</comment>
<keyword evidence="5 10" id="KW-0963">Cytoplasm</keyword>
<dbReference type="GO" id="GO:0032259">
    <property type="term" value="P:methylation"/>
    <property type="evidence" value="ECO:0007669"/>
    <property type="project" value="UniProtKB-KW"/>
</dbReference>
<dbReference type="SUPFAM" id="SSF53383">
    <property type="entry name" value="PLP-dependent transferases"/>
    <property type="match status" value="1"/>
</dbReference>
<dbReference type="GO" id="GO:0035999">
    <property type="term" value="P:tetrahydrofolate interconversion"/>
    <property type="evidence" value="ECO:0007669"/>
    <property type="project" value="UniProtKB-UniRule"/>
</dbReference>
<dbReference type="PANTHER" id="PTHR11680:SF50">
    <property type="entry name" value="SERINE HYDROXYMETHYLTRANSFERASE"/>
    <property type="match status" value="1"/>
</dbReference>
<evidence type="ECO:0000256" key="7">
    <source>
        <dbReference type="ARBA" id="ARBA00022605"/>
    </source>
</evidence>
<dbReference type="Pfam" id="PF00464">
    <property type="entry name" value="SHMT"/>
    <property type="match status" value="1"/>
</dbReference>
<evidence type="ECO:0000256" key="1">
    <source>
        <dbReference type="ARBA" id="ARBA00001933"/>
    </source>
</evidence>
<reference evidence="13 14" key="1">
    <citation type="submission" date="2018-04" db="EMBL/GenBank/DDBJ databases">
        <title>Novel Campyloabacter and Helicobacter Species and Strains.</title>
        <authorList>
            <person name="Mannion A.J."/>
            <person name="Shen Z."/>
            <person name="Fox J.G."/>
        </authorList>
    </citation>
    <scope>NUCLEOTIDE SEQUENCE [LARGE SCALE GENOMIC DNA]</scope>
    <source>
        <strain evidence="13 14">ATCC 700242</strain>
    </source>
</reference>
<dbReference type="InterPro" id="IPR015421">
    <property type="entry name" value="PyrdxlP-dep_Trfase_major"/>
</dbReference>
<comment type="cofactor">
    <cofactor evidence="1 10 11">
        <name>pyridoxal 5'-phosphate</name>
        <dbReference type="ChEBI" id="CHEBI:597326"/>
    </cofactor>
</comment>
<gene>
    <name evidence="10 13" type="primary">glyA</name>
    <name evidence="13" type="ORF">CQA62_03595</name>
</gene>
<feature type="binding site" evidence="10">
    <location>
        <position position="241"/>
    </location>
    <ligand>
        <name>(6S)-5,6,7,8-tetrahydrofolate</name>
        <dbReference type="ChEBI" id="CHEBI:57453"/>
    </ligand>
</feature>